<protein>
    <recommendedName>
        <fullName evidence="3">Diaminopimelate decarboxylase</fullName>
    </recommendedName>
</protein>
<name>A0A839NE51_9MICO</name>
<evidence type="ECO:0000313" key="1">
    <source>
        <dbReference type="EMBL" id="MBB2893445.1"/>
    </source>
</evidence>
<reference evidence="1 2" key="1">
    <citation type="submission" date="2020-08" db="EMBL/GenBank/DDBJ databases">
        <title>Sequencing the genomes of 1000 actinobacteria strains.</title>
        <authorList>
            <person name="Klenk H.-P."/>
        </authorList>
    </citation>
    <scope>NUCLEOTIDE SEQUENCE [LARGE SCALE GENOMIC DNA]</scope>
    <source>
        <strain evidence="1 2">DSM 105369</strain>
    </source>
</reference>
<keyword evidence="2" id="KW-1185">Reference proteome</keyword>
<dbReference type="Proteomes" id="UP000559182">
    <property type="component" value="Unassembled WGS sequence"/>
</dbReference>
<dbReference type="EMBL" id="JACHVQ010000003">
    <property type="protein sequence ID" value="MBB2893445.1"/>
    <property type="molecule type" value="Genomic_DNA"/>
</dbReference>
<organism evidence="1 2">
    <name type="scientific">Flexivirga oryzae</name>
    <dbReference type="NCBI Taxonomy" id="1794944"/>
    <lineage>
        <taxon>Bacteria</taxon>
        <taxon>Bacillati</taxon>
        <taxon>Actinomycetota</taxon>
        <taxon>Actinomycetes</taxon>
        <taxon>Micrococcales</taxon>
        <taxon>Dermacoccaceae</taxon>
        <taxon>Flexivirga</taxon>
    </lineage>
</organism>
<comment type="caution">
    <text evidence="1">The sequence shown here is derived from an EMBL/GenBank/DDBJ whole genome shotgun (WGS) entry which is preliminary data.</text>
</comment>
<sequence>MAAIELLQEHGPHLGRPLVDTVTASRHRNMKELRPGSAGRSQLRIMFAFDPRRKAILLVAGDKSGNWTRWYKKNIPIADDLFDQHLQTLKGERER</sequence>
<dbReference type="InterPro" id="IPR009241">
    <property type="entry name" value="HigB-like"/>
</dbReference>
<gene>
    <name evidence="1" type="ORF">FHU39_003476</name>
</gene>
<dbReference type="Pfam" id="PF05973">
    <property type="entry name" value="Gp49"/>
    <property type="match status" value="1"/>
</dbReference>
<evidence type="ECO:0008006" key="3">
    <source>
        <dbReference type="Google" id="ProtNLM"/>
    </source>
</evidence>
<dbReference type="AlphaFoldDB" id="A0A839NE51"/>
<accession>A0A839NE51</accession>
<proteinExistence type="predicted"/>
<evidence type="ECO:0000313" key="2">
    <source>
        <dbReference type="Proteomes" id="UP000559182"/>
    </source>
</evidence>